<dbReference type="InterPro" id="IPR036291">
    <property type="entry name" value="NAD(P)-bd_dom_sf"/>
</dbReference>
<evidence type="ECO:0000259" key="2">
    <source>
        <dbReference type="SMART" id="SM00829"/>
    </source>
</evidence>
<comment type="caution">
    <text evidence="3">The sequence shown here is derived from an EMBL/GenBank/DDBJ whole genome shotgun (WGS) entry which is preliminary data.</text>
</comment>
<sequence>MKAITIQKFGPPDGMAVTDLPDPAPAAGQVLIATQAIGVGGVDAVIRSGAVAAYGFTEGHIPGSEVAGTVTAVGEGVDASWVGRRVWAFTGLGGGYAEQAVASVADVVPLAPDLSSADAVTLGASGVVAHFSLAHAHFARGESVLVRGAGGSLGVMTVQLAALGGAGAVAVTTSSAERGELLRTLGATHVLDRSGEGVEGDADGGDGGDGGDAPTGYDVIIDVIAGADMPSFLDRLNPNGRMVAVGVVGGPPPEDFGARLIAAFRKSLSFATFSADTVPRSAQHTVRAEQFAAASRGELRAVVHEVLPLDEAVLAHRKMAASEVFGRIVLTP</sequence>
<dbReference type="PANTHER" id="PTHR44154">
    <property type="entry name" value="QUINONE OXIDOREDUCTASE"/>
    <property type="match status" value="1"/>
</dbReference>
<dbReference type="Pfam" id="PF00107">
    <property type="entry name" value="ADH_zinc_N"/>
    <property type="match status" value="1"/>
</dbReference>
<dbReference type="InterPro" id="IPR011032">
    <property type="entry name" value="GroES-like_sf"/>
</dbReference>
<dbReference type="SMART" id="SM00829">
    <property type="entry name" value="PKS_ER"/>
    <property type="match status" value="1"/>
</dbReference>
<accession>A0A8T4IZP8</accession>
<organism evidence="3 4">
    <name type="scientific">Streptomyces daliensis</name>
    <dbReference type="NCBI Taxonomy" id="299421"/>
    <lineage>
        <taxon>Bacteria</taxon>
        <taxon>Bacillati</taxon>
        <taxon>Actinomycetota</taxon>
        <taxon>Actinomycetes</taxon>
        <taxon>Kitasatosporales</taxon>
        <taxon>Streptomycetaceae</taxon>
        <taxon>Streptomyces</taxon>
    </lineage>
</organism>
<dbReference type="Proteomes" id="UP000675554">
    <property type="component" value="Unassembled WGS sequence"/>
</dbReference>
<dbReference type="Pfam" id="PF08240">
    <property type="entry name" value="ADH_N"/>
    <property type="match status" value="1"/>
</dbReference>
<dbReference type="InterPro" id="IPR013149">
    <property type="entry name" value="ADH-like_C"/>
</dbReference>
<evidence type="ECO:0000313" key="4">
    <source>
        <dbReference type="Proteomes" id="UP000675554"/>
    </source>
</evidence>
<dbReference type="EMBL" id="JAGSMN010000872">
    <property type="protein sequence ID" value="MBR7677235.1"/>
    <property type="molecule type" value="Genomic_DNA"/>
</dbReference>
<dbReference type="GO" id="GO:0016491">
    <property type="term" value="F:oxidoreductase activity"/>
    <property type="evidence" value="ECO:0007669"/>
    <property type="project" value="InterPro"/>
</dbReference>
<dbReference type="SUPFAM" id="SSF50129">
    <property type="entry name" value="GroES-like"/>
    <property type="match status" value="1"/>
</dbReference>
<keyword evidence="1" id="KW-0521">NADP</keyword>
<dbReference type="PANTHER" id="PTHR44154:SF1">
    <property type="entry name" value="QUINONE OXIDOREDUCTASE"/>
    <property type="match status" value="1"/>
</dbReference>
<dbReference type="InterPro" id="IPR020843">
    <property type="entry name" value="ER"/>
</dbReference>
<reference evidence="3" key="1">
    <citation type="submission" date="2021-04" db="EMBL/GenBank/DDBJ databases">
        <title>Sequencing of actinobacteria type strains.</title>
        <authorList>
            <person name="Nguyen G.-S."/>
            <person name="Wentzel A."/>
        </authorList>
    </citation>
    <scope>NUCLEOTIDE SEQUENCE</scope>
    <source>
        <strain evidence="3">DSM 42095</strain>
    </source>
</reference>
<evidence type="ECO:0000256" key="1">
    <source>
        <dbReference type="ARBA" id="ARBA00022857"/>
    </source>
</evidence>
<evidence type="ECO:0000313" key="3">
    <source>
        <dbReference type="EMBL" id="MBR7677235.1"/>
    </source>
</evidence>
<feature type="domain" description="Enoyl reductase (ER)" evidence="2">
    <location>
        <begin position="10"/>
        <end position="330"/>
    </location>
</feature>
<gene>
    <name evidence="3" type="ORF">KDA82_30430</name>
</gene>
<dbReference type="SUPFAM" id="SSF51735">
    <property type="entry name" value="NAD(P)-binding Rossmann-fold domains"/>
    <property type="match status" value="1"/>
</dbReference>
<keyword evidence="4" id="KW-1185">Reference proteome</keyword>
<name>A0A8T4IZP8_9ACTN</name>
<protein>
    <submittedName>
        <fullName evidence="3">Zinc-binding dehydrogenase</fullName>
    </submittedName>
</protein>
<dbReference type="Gene3D" id="3.40.50.720">
    <property type="entry name" value="NAD(P)-binding Rossmann-like Domain"/>
    <property type="match status" value="1"/>
</dbReference>
<dbReference type="Gene3D" id="3.90.180.10">
    <property type="entry name" value="Medium-chain alcohol dehydrogenases, catalytic domain"/>
    <property type="match status" value="1"/>
</dbReference>
<proteinExistence type="predicted"/>
<dbReference type="InterPro" id="IPR013154">
    <property type="entry name" value="ADH-like_N"/>
</dbReference>
<dbReference type="AlphaFoldDB" id="A0A8T4IZP8"/>
<dbReference type="InterPro" id="IPR051603">
    <property type="entry name" value="Zinc-ADH_QOR/CCCR"/>
</dbReference>